<dbReference type="EMBL" id="AP029612">
    <property type="protein sequence ID" value="BFG71147.1"/>
    <property type="molecule type" value="Genomic_DNA"/>
</dbReference>
<keyword evidence="1" id="KW-0732">Signal</keyword>
<dbReference type="InterPro" id="IPR037107">
    <property type="entry name" value="Put_OMP_sf"/>
</dbReference>
<evidence type="ECO:0000313" key="2">
    <source>
        <dbReference type="EMBL" id="BFG71147.1"/>
    </source>
</evidence>
<feature type="chain" id="PRO_5043322263" description="Lipid A deacylase LpxR family protein" evidence="1">
    <location>
        <begin position="19"/>
        <end position="310"/>
    </location>
</feature>
<proteinExistence type="predicted"/>
<dbReference type="Pfam" id="PF09982">
    <property type="entry name" value="LpxR"/>
    <property type="match status" value="1"/>
</dbReference>
<dbReference type="RefSeq" id="WP_353548783.1">
    <property type="nucleotide sequence ID" value="NZ_AP029612.1"/>
</dbReference>
<protein>
    <recommendedName>
        <fullName evidence="3">Lipid A deacylase LpxR family protein</fullName>
    </recommendedName>
</protein>
<accession>A0AAT9GKW4</accession>
<evidence type="ECO:0000256" key="1">
    <source>
        <dbReference type="SAM" id="SignalP"/>
    </source>
</evidence>
<feature type="signal peptide" evidence="1">
    <location>
        <begin position="1"/>
        <end position="18"/>
    </location>
</feature>
<organism evidence="2">
    <name type="scientific">Sediminibacterium sp. KACHI17</name>
    <dbReference type="NCBI Taxonomy" id="1751071"/>
    <lineage>
        <taxon>Bacteria</taxon>
        <taxon>Pseudomonadati</taxon>
        <taxon>Bacteroidota</taxon>
        <taxon>Chitinophagia</taxon>
        <taxon>Chitinophagales</taxon>
        <taxon>Chitinophagaceae</taxon>
        <taxon>Sediminibacterium</taxon>
    </lineage>
</organism>
<reference evidence="2" key="1">
    <citation type="submission" date="2024-02" db="EMBL/GenBank/DDBJ databases">
        <title>Sediminibacterium planktonica sp. nov. and Sediminibacterium longus sp. nov., isolated from surface lake and river water.</title>
        <authorList>
            <person name="Watanabe K."/>
            <person name="Takemine S."/>
            <person name="Ishii Y."/>
            <person name="Ogata Y."/>
            <person name="Shindo C."/>
            <person name="Suda W."/>
        </authorList>
    </citation>
    <scope>NUCLEOTIDE SEQUENCE</scope>
    <source>
        <strain evidence="2">KACHI17</strain>
    </source>
</reference>
<evidence type="ECO:0008006" key="3">
    <source>
        <dbReference type="Google" id="ProtNLM"/>
    </source>
</evidence>
<sequence length="310" mass="35024">MRFWLLLILVSISCLAHAQEKKFLRKELSFTTDNDAFLLKKKDAYYTNGFFIQYRFTDTATVKKKVHALEIGQMIFTPLSKKESIADIDRPYCGYLFTRYSQTIASSNDAVFQWHGTLGVIGSASLAEKLQNEYHKLLGFLRFKGWEYQVRNAIGLDAGVSYAFTAASYNDLFKIVPIVQANVGTTFNNAKVGLLFSAGSFEKNNSSILFNTRVNNGTSVPNKKTEIFLYAYPSITYQAYNATLQGGLLNKGTGAVLADPKPFVLEQRYGIAYAEQRISTKLELVYQSKETEKQTRSQVYGSIQIGYRMF</sequence>
<name>A0AAT9GKW4_9BACT</name>
<gene>
    <name evidence="2" type="ORF">KACHI17_20280</name>
</gene>
<dbReference type="Gene3D" id="2.40.128.140">
    <property type="entry name" value="Outer membrane protein"/>
    <property type="match status" value="1"/>
</dbReference>
<dbReference type="AlphaFoldDB" id="A0AAT9GKW4"/>
<dbReference type="InterPro" id="IPR018707">
    <property type="entry name" value="LpxR"/>
</dbReference>